<dbReference type="GO" id="GO:0016887">
    <property type="term" value="F:ATP hydrolysis activity"/>
    <property type="evidence" value="ECO:0007669"/>
    <property type="project" value="InterPro"/>
</dbReference>
<keyword evidence="3" id="KW-0547">Nucleotide-binding</keyword>
<dbReference type="PANTHER" id="PTHR19211:SF117">
    <property type="entry name" value="ATP-BINDING CASSETTE SUB-FAMILY F MEMBER 3"/>
    <property type="match status" value="1"/>
</dbReference>
<comment type="caution">
    <text evidence="7">The sequence shown here is derived from an EMBL/GenBank/DDBJ whole genome shotgun (WGS) entry which is preliminary data.</text>
</comment>
<organism evidence="7 8">
    <name type="scientific">Allacma fusca</name>
    <dbReference type="NCBI Taxonomy" id="39272"/>
    <lineage>
        <taxon>Eukaryota</taxon>
        <taxon>Metazoa</taxon>
        <taxon>Ecdysozoa</taxon>
        <taxon>Arthropoda</taxon>
        <taxon>Hexapoda</taxon>
        <taxon>Collembola</taxon>
        <taxon>Symphypleona</taxon>
        <taxon>Sminthuridae</taxon>
        <taxon>Allacma</taxon>
    </lineage>
</organism>
<keyword evidence="5" id="KW-0007">Acetylation</keyword>
<dbReference type="InterPro" id="IPR003439">
    <property type="entry name" value="ABC_transporter-like_ATP-bd"/>
</dbReference>
<dbReference type="Pfam" id="PF26051">
    <property type="entry name" value="PWI_ABCF3"/>
    <property type="match status" value="1"/>
</dbReference>
<gene>
    <name evidence="7" type="ORF">AFUS01_LOCUS2853</name>
</gene>
<keyword evidence="8" id="KW-1185">Reference proteome</keyword>
<proteinExistence type="inferred from homology"/>
<dbReference type="InterPro" id="IPR032781">
    <property type="entry name" value="ABC_tran_Xtn"/>
</dbReference>
<evidence type="ECO:0000256" key="2">
    <source>
        <dbReference type="ARBA" id="ARBA00022737"/>
    </source>
</evidence>
<evidence type="ECO:0000256" key="3">
    <source>
        <dbReference type="ARBA" id="ARBA00022741"/>
    </source>
</evidence>
<dbReference type="InterPro" id="IPR058770">
    <property type="entry name" value="PWI_ABCF3"/>
</dbReference>
<dbReference type="PROSITE" id="PS00211">
    <property type="entry name" value="ABC_TRANSPORTER_1"/>
    <property type="match status" value="1"/>
</dbReference>
<dbReference type="OrthoDB" id="2110130at2759"/>
<accession>A0A8J2JFV2</accession>
<dbReference type="AlphaFoldDB" id="A0A8J2JFV2"/>
<reference evidence="7" key="1">
    <citation type="submission" date="2021-06" db="EMBL/GenBank/DDBJ databases">
        <authorList>
            <person name="Hodson N. C."/>
            <person name="Mongue J. A."/>
            <person name="Jaron S. K."/>
        </authorList>
    </citation>
    <scope>NUCLEOTIDE SEQUENCE</scope>
</reference>
<dbReference type="InterPro" id="IPR003593">
    <property type="entry name" value="AAA+_ATPase"/>
</dbReference>
<keyword evidence="4" id="KW-0067">ATP-binding</keyword>
<dbReference type="EMBL" id="CAJVCH010016747">
    <property type="protein sequence ID" value="CAG7681718.1"/>
    <property type="molecule type" value="Genomic_DNA"/>
</dbReference>
<dbReference type="SMART" id="SM00382">
    <property type="entry name" value="AAA"/>
    <property type="match status" value="2"/>
</dbReference>
<dbReference type="FunFam" id="3.40.50.300:FF:000104">
    <property type="entry name" value="ATP-binding cassette sub-family F member 3"/>
    <property type="match status" value="1"/>
</dbReference>
<dbReference type="PROSITE" id="PS50893">
    <property type="entry name" value="ABC_TRANSPORTER_2"/>
    <property type="match status" value="2"/>
</dbReference>
<dbReference type="FunFam" id="3.40.50.300:FF:000011">
    <property type="entry name" value="Putative ABC transporter ATP-binding component"/>
    <property type="match status" value="1"/>
</dbReference>
<feature type="domain" description="ABC transporter" evidence="6">
    <location>
        <begin position="180"/>
        <end position="421"/>
    </location>
</feature>
<dbReference type="InterPro" id="IPR050611">
    <property type="entry name" value="ABCF"/>
</dbReference>
<comment type="similarity">
    <text evidence="1">Belongs to the ABC transporter superfamily. ABCF family. EF3 subfamily.</text>
</comment>
<feature type="domain" description="ABC transporter" evidence="6">
    <location>
        <begin position="488"/>
        <end position="703"/>
    </location>
</feature>
<protein>
    <recommendedName>
        <fullName evidence="6">ABC transporter domain-containing protein</fullName>
    </recommendedName>
</protein>
<dbReference type="Proteomes" id="UP000708208">
    <property type="component" value="Unassembled WGS sequence"/>
</dbReference>
<evidence type="ECO:0000256" key="1">
    <source>
        <dbReference type="ARBA" id="ARBA00011054"/>
    </source>
</evidence>
<evidence type="ECO:0000256" key="5">
    <source>
        <dbReference type="ARBA" id="ARBA00022990"/>
    </source>
</evidence>
<dbReference type="PANTHER" id="PTHR19211">
    <property type="entry name" value="ATP-BINDING TRANSPORT PROTEIN-RELATED"/>
    <property type="match status" value="1"/>
</dbReference>
<evidence type="ECO:0000259" key="6">
    <source>
        <dbReference type="PROSITE" id="PS50893"/>
    </source>
</evidence>
<dbReference type="InterPro" id="IPR017871">
    <property type="entry name" value="ABC_transporter-like_CS"/>
</dbReference>
<keyword evidence="2" id="KW-0677">Repeat</keyword>
<name>A0A8J2JFV2_9HEXA</name>
<evidence type="ECO:0000256" key="4">
    <source>
        <dbReference type="ARBA" id="ARBA00022840"/>
    </source>
</evidence>
<evidence type="ECO:0000313" key="7">
    <source>
        <dbReference type="EMBL" id="CAG7681718.1"/>
    </source>
</evidence>
<evidence type="ECO:0000313" key="8">
    <source>
        <dbReference type="Proteomes" id="UP000708208"/>
    </source>
</evidence>
<dbReference type="Pfam" id="PF00005">
    <property type="entry name" value="ABC_tran"/>
    <property type="match status" value="2"/>
</dbReference>
<dbReference type="Pfam" id="PF12848">
    <property type="entry name" value="ABC_tran_Xtn"/>
    <property type="match status" value="1"/>
</dbReference>
<dbReference type="CDD" id="cd03221">
    <property type="entry name" value="ABCF_EF-3"/>
    <property type="match status" value="2"/>
</dbReference>
<dbReference type="GO" id="GO:0005524">
    <property type="term" value="F:ATP binding"/>
    <property type="evidence" value="ECO:0007669"/>
    <property type="project" value="UniProtKB-KW"/>
</dbReference>
<sequence>MENCEQLIKNSFPQINEDIYSYVESILTVSKDDFESPEEIYEALGEVLLEVADSGTTEDDVRNICNEIWELLGMHSNTVRNGIRTLSAPVQMSSFLEPAEATDVSSIWMNTRDDTLRGVDSKKLQKAEAKLQQKQEKRQNEVVKPPPTLGQECQASAAQVISKKESRLESKGQVSRNQDVRIENFDVAFGEKVLIKGATISLAYGRRYGFVGQNGLGKTTLLKMIANKQLKIPPGVTVLHVEQEVIGDETLAIESVLEADVVRCTLLAEEKRLTSLNTPEAATQLTEVYAQLSAIEADKAPAIAGVILAGLGFAPEGQKQATKTFSGGWRMRIALARALFAKPDLLLLDEPTNMLDLKAIIWLENYLQTWHSTILVVSHDRHFLDEVATDILHLHSQIIDQYKGNYENFVKTRTERMKNQQREWDSQQQFRQHTQEFIDKFRYNKKRASLVQSRIKMLERLPELQEPDKDIEVVLRFPEVISLSPPVLQLDELVFGYRPDKIVLNKVNLSAASDSRICVVGENGAGKTTLLKLVLGELSPLKGFVHTHRGIRFGYFSQHHVDQLTLDLTPVGFLQQRFPGVTVEEYRRHLGRFGVSGDLALQSIASLSGGQKSRVAFTAMCYPGPNFLVLDEPTNHLDVETIEALSVALENYNGGVILVSHDERLIRNVCKELWICGNGQVKRLDGGFEEYREAVEKELECVVYK</sequence>